<name>A0A9X3RDQ0_9BACL</name>
<feature type="domain" description="GGDEF" evidence="3">
    <location>
        <begin position="422"/>
        <end position="546"/>
    </location>
</feature>
<dbReference type="PROSITE" id="PS50113">
    <property type="entry name" value="PAC"/>
    <property type="match status" value="2"/>
</dbReference>
<comment type="caution">
    <text evidence="4">The sequence shown here is derived from an EMBL/GenBank/DDBJ whole genome shotgun (WGS) entry which is preliminary data.</text>
</comment>
<dbReference type="SUPFAM" id="SSF55785">
    <property type="entry name" value="PYP-like sensor domain (PAS domain)"/>
    <property type="match status" value="3"/>
</dbReference>
<dbReference type="InterPro" id="IPR000014">
    <property type="entry name" value="PAS"/>
</dbReference>
<evidence type="ECO:0000259" key="1">
    <source>
        <dbReference type="PROSITE" id="PS50112"/>
    </source>
</evidence>
<dbReference type="PANTHER" id="PTHR44757">
    <property type="entry name" value="DIGUANYLATE CYCLASE DGCP"/>
    <property type="match status" value="1"/>
</dbReference>
<keyword evidence="5" id="KW-1185">Reference proteome</keyword>
<dbReference type="AlphaFoldDB" id="A0A9X3RDQ0"/>
<dbReference type="InterPro" id="IPR013767">
    <property type="entry name" value="PAS_fold"/>
</dbReference>
<evidence type="ECO:0000259" key="2">
    <source>
        <dbReference type="PROSITE" id="PS50113"/>
    </source>
</evidence>
<dbReference type="Gene3D" id="3.30.70.270">
    <property type="match status" value="1"/>
</dbReference>
<dbReference type="EMBL" id="JAMKBJ010000003">
    <property type="protein sequence ID" value="MCZ8536687.1"/>
    <property type="molecule type" value="Genomic_DNA"/>
</dbReference>
<organism evidence="4 5">
    <name type="scientific">Paenisporosarcina quisquiliarum</name>
    <dbReference type="NCBI Taxonomy" id="365346"/>
    <lineage>
        <taxon>Bacteria</taxon>
        <taxon>Bacillati</taxon>
        <taxon>Bacillota</taxon>
        <taxon>Bacilli</taxon>
        <taxon>Bacillales</taxon>
        <taxon>Caryophanaceae</taxon>
        <taxon>Paenisporosarcina</taxon>
    </lineage>
</organism>
<evidence type="ECO:0000259" key="3">
    <source>
        <dbReference type="PROSITE" id="PS50887"/>
    </source>
</evidence>
<proteinExistence type="predicted"/>
<protein>
    <submittedName>
        <fullName evidence="4">PAS domain S-box protein</fullName>
    </submittedName>
</protein>
<dbReference type="Gene3D" id="3.30.450.20">
    <property type="entry name" value="PAS domain"/>
    <property type="match status" value="3"/>
</dbReference>
<dbReference type="FunFam" id="3.30.70.270:FF:000001">
    <property type="entry name" value="Diguanylate cyclase domain protein"/>
    <property type="match status" value="1"/>
</dbReference>
<dbReference type="CDD" id="cd01949">
    <property type="entry name" value="GGDEF"/>
    <property type="match status" value="1"/>
</dbReference>
<dbReference type="Pfam" id="PF13426">
    <property type="entry name" value="PAS_9"/>
    <property type="match status" value="1"/>
</dbReference>
<dbReference type="PANTHER" id="PTHR44757:SF2">
    <property type="entry name" value="BIOFILM ARCHITECTURE MAINTENANCE PROTEIN MBAA"/>
    <property type="match status" value="1"/>
</dbReference>
<dbReference type="InterPro" id="IPR052155">
    <property type="entry name" value="Biofilm_reg_signaling"/>
</dbReference>
<dbReference type="SMART" id="SM00086">
    <property type="entry name" value="PAC"/>
    <property type="match status" value="3"/>
</dbReference>
<dbReference type="NCBIfam" id="TIGR00229">
    <property type="entry name" value="sensory_box"/>
    <property type="match status" value="3"/>
</dbReference>
<dbReference type="InterPro" id="IPR043128">
    <property type="entry name" value="Rev_trsase/Diguanyl_cyclase"/>
</dbReference>
<evidence type="ECO:0000313" key="5">
    <source>
        <dbReference type="Proteomes" id="UP001152173"/>
    </source>
</evidence>
<dbReference type="InterPro" id="IPR035965">
    <property type="entry name" value="PAS-like_dom_sf"/>
</dbReference>
<feature type="domain" description="PAS" evidence="1">
    <location>
        <begin position="13"/>
        <end position="82"/>
    </location>
</feature>
<dbReference type="PROSITE" id="PS50112">
    <property type="entry name" value="PAS"/>
    <property type="match status" value="3"/>
</dbReference>
<reference evidence="4" key="1">
    <citation type="submission" date="2022-05" db="EMBL/GenBank/DDBJ databases">
        <authorList>
            <person name="Colautti A."/>
            <person name="Iacumin L."/>
        </authorList>
    </citation>
    <scope>NUCLEOTIDE SEQUENCE</scope>
    <source>
        <strain evidence="4">SK 55</strain>
    </source>
</reference>
<feature type="domain" description="PAC" evidence="2">
    <location>
        <begin position="337"/>
        <end position="389"/>
    </location>
</feature>
<dbReference type="GO" id="GO:0006355">
    <property type="term" value="P:regulation of DNA-templated transcription"/>
    <property type="evidence" value="ECO:0007669"/>
    <property type="project" value="InterPro"/>
</dbReference>
<dbReference type="NCBIfam" id="TIGR00254">
    <property type="entry name" value="GGDEF"/>
    <property type="match status" value="1"/>
</dbReference>
<gene>
    <name evidence="4" type="ORF">M9R32_05750</name>
</gene>
<dbReference type="Pfam" id="PF00989">
    <property type="entry name" value="PAS"/>
    <property type="match status" value="1"/>
</dbReference>
<dbReference type="PROSITE" id="PS50887">
    <property type="entry name" value="GGDEF"/>
    <property type="match status" value="1"/>
</dbReference>
<dbReference type="InterPro" id="IPR000700">
    <property type="entry name" value="PAS-assoc_C"/>
</dbReference>
<feature type="domain" description="PAC" evidence="2">
    <location>
        <begin position="85"/>
        <end position="137"/>
    </location>
</feature>
<dbReference type="InterPro" id="IPR000160">
    <property type="entry name" value="GGDEF_dom"/>
</dbReference>
<feature type="domain" description="PAS" evidence="1">
    <location>
        <begin position="264"/>
        <end position="334"/>
    </location>
</feature>
<dbReference type="SUPFAM" id="SSF55073">
    <property type="entry name" value="Nucleotide cyclase"/>
    <property type="match status" value="1"/>
</dbReference>
<dbReference type="InterPro" id="IPR029787">
    <property type="entry name" value="Nucleotide_cyclase"/>
</dbReference>
<dbReference type="InterPro" id="IPR001610">
    <property type="entry name" value="PAC"/>
</dbReference>
<dbReference type="Pfam" id="PF00990">
    <property type="entry name" value="GGDEF"/>
    <property type="match status" value="1"/>
</dbReference>
<dbReference type="SMART" id="SM00091">
    <property type="entry name" value="PAS"/>
    <property type="match status" value="3"/>
</dbReference>
<dbReference type="Proteomes" id="UP001152173">
    <property type="component" value="Unassembled WGS sequence"/>
</dbReference>
<sequence length="546" mass="63009">MSVQNNDCLKLTPLNLYQQMFYSAGDAIDILDLHGNILDVNPAFERQYGWSRDELIGHSLPIIPLDQSSELAERLNKVKNGSVICKFEVECVHKAGHKLTVNLTLSPIYNESGEVVAISGITRDITEQKVTERLLRESEERYQKLVDMSPEPVAVIRDGRVRYINKAGLKVFGYYSQEDMLNHSIFSLLPSNNRNDVVKKMLSLLKEKEYTVDFVDQEMTRPDGKSIIVEATAMGIIFENKPSIQVLFQDVTERREMEKALLISEEKYRLIAENMNDVVSILDENGIMKYASPSHEIVLGFTSEEYEGQLTFDMIHEEDLPSVLEVFQEILETGRSQTIELRHKHVTKGWLWLELKGSLFYDEKKRTKYILVVGRDIEERKQLQDKLKALAFEDDLTKLPNRRLFEEKVKIALEKAEDNNEKNFAILYLDMDDFKRINDELGHAMGDNVLQQFAQRVKSSLREQDILARLGGDEFAILLPNIRSRDSIDSLVVRVQEAISEAWIFDNYQIRTSSSIGVAYYPEDGRTYSDLLQHADHEMYKQKQYT</sequence>
<dbReference type="SMART" id="SM00267">
    <property type="entry name" value="GGDEF"/>
    <property type="match status" value="1"/>
</dbReference>
<feature type="domain" description="PAS" evidence="1">
    <location>
        <begin position="138"/>
        <end position="208"/>
    </location>
</feature>
<dbReference type="InterPro" id="IPR013656">
    <property type="entry name" value="PAS_4"/>
</dbReference>
<accession>A0A9X3RDQ0</accession>
<dbReference type="RefSeq" id="WP_269925782.1">
    <property type="nucleotide sequence ID" value="NZ_JAMKBJ010000003.1"/>
</dbReference>
<dbReference type="CDD" id="cd00130">
    <property type="entry name" value="PAS"/>
    <property type="match status" value="3"/>
</dbReference>
<evidence type="ECO:0000313" key="4">
    <source>
        <dbReference type="EMBL" id="MCZ8536687.1"/>
    </source>
</evidence>
<dbReference type="Pfam" id="PF08448">
    <property type="entry name" value="PAS_4"/>
    <property type="match status" value="1"/>
</dbReference>